<evidence type="ECO:0000256" key="1">
    <source>
        <dbReference type="ARBA" id="ARBA00022729"/>
    </source>
</evidence>
<dbReference type="Proteomes" id="UP000077521">
    <property type="component" value="Unassembled WGS sequence"/>
</dbReference>
<feature type="region of interest" description="Disordered" evidence="2">
    <location>
        <begin position="27"/>
        <end position="52"/>
    </location>
</feature>
<feature type="signal peptide" evidence="3">
    <location>
        <begin position="1"/>
        <end position="21"/>
    </location>
</feature>
<dbReference type="Pfam" id="PF10342">
    <property type="entry name" value="Kre9_KNH"/>
    <property type="match status" value="1"/>
</dbReference>
<feature type="compositionally biased region" description="Low complexity" evidence="2">
    <location>
        <begin position="171"/>
        <end position="236"/>
    </location>
</feature>
<dbReference type="PANTHER" id="PTHR40633:SF1">
    <property type="entry name" value="GPI ANCHORED SERINE-THREONINE RICH PROTEIN (AFU_ORTHOLOGUE AFUA_1G03630)"/>
    <property type="match status" value="1"/>
</dbReference>
<evidence type="ECO:0000313" key="5">
    <source>
        <dbReference type="EMBL" id="KAE8251248.1"/>
    </source>
</evidence>
<evidence type="ECO:0000313" key="6">
    <source>
        <dbReference type="Proteomes" id="UP000077521"/>
    </source>
</evidence>
<proteinExistence type="predicted"/>
<feature type="region of interest" description="Disordered" evidence="2">
    <location>
        <begin position="147"/>
        <end position="236"/>
    </location>
</feature>
<feature type="compositionally biased region" description="Basic and acidic residues" evidence="2">
    <location>
        <begin position="30"/>
        <end position="41"/>
    </location>
</feature>
<reference evidence="5" key="2">
    <citation type="journal article" date="2019" name="IMA Fungus">
        <title>Genome sequencing and comparison of five Tilletia species to identify candidate genes for the detection of regulated species infecting wheat.</title>
        <authorList>
            <person name="Nguyen H.D.T."/>
            <person name="Sultana T."/>
            <person name="Kesanakurti P."/>
            <person name="Hambleton S."/>
        </authorList>
    </citation>
    <scope>NUCLEOTIDE SEQUENCE</scope>
    <source>
        <strain evidence="5">DAOMC 236416</strain>
    </source>
</reference>
<name>A0A177TTI1_9BASI</name>
<dbReference type="InterPro" id="IPR018466">
    <property type="entry name" value="Kre9/Knh1-like_N"/>
</dbReference>
<comment type="caution">
    <text evidence="5">The sequence shown here is derived from an EMBL/GenBank/DDBJ whole genome shotgun (WGS) entry which is preliminary data.</text>
</comment>
<accession>A0A177TTI1</accession>
<protein>
    <recommendedName>
        <fullName evidence="4">Yeast cell wall synthesis Kre9/Knh1-like N-terminal domain-containing protein</fullName>
    </recommendedName>
</protein>
<evidence type="ECO:0000256" key="3">
    <source>
        <dbReference type="SAM" id="SignalP"/>
    </source>
</evidence>
<gene>
    <name evidence="5" type="ORF">A4X13_0g4080</name>
</gene>
<dbReference type="AlphaFoldDB" id="A0A177TTI1"/>
<dbReference type="PANTHER" id="PTHR40633">
    <property type="entry name" value="MATRIX PROTEIN, PUTATIVE (AFU_ORTHOLOGUE AFUA_8G05410)-RELATED"/>
    <property type="match status" value="1"/>
</dbReference>
<keyword evidence="1 3" id="KW-0732">Signal</keyword>
<dbReference type="InterPro" id="IPR052982">
    <property type="entry name" value="SRP1/TIP1-like"/>
</dbReference>
<dbReference type="EMBL" id="LWDF02000256">
    <property type="protein sequence ID" value="KAE8251248.1"/>
    <property type="molecule type" value="Genomic_DNA"/>
</dbReference>
<feature type="compositionally biased region" description="Polar residues" evidence="2">
    <location>
        <begin position="148"/>
        <end position="158"/>
    </location>
</feature>
<reference evidence="5" key="1">
    <citation type="submission" date="2016-04" db="EMBL/GenBank/DDBJ databases">
        <authorList>
            <person name="Nguyen H.D."/>
            <person name="Samba Siva P."/>
            <person name="Cullis J."/>
            <person name="Levesque C.A."/>
            <person name="Hambleton S."/>
        </authorList>
    </citation>
    <scope>NUCLEOTIDE SEQUENCE</scope>
    <source>
        <strain evidence="5">DAOMC 236416</strain>
    </source>
</reference>
<feature type="chain" id="PRO_5043377268" description="Yeast cell wall synthesis Kre9/Knh1-like N-terminal domain-containing protein" evidence="3">
    <location>
        <begin position="22"/>
        <end position="265"/>
    </location>
</feature>
<evidence type="ECO:0000259" key="4">
    <source>
        <dbReference type="Pfam" id="PF10342"/>
    </source>
</evidence>
<organism evidence="5 6">
    <name type="scientific">Tilletia indica</name>
    <dbReference type="NCBI Taxonomy" id="43049"/>
    <lineage>
        <taxon>Eukaryota</taxon>
        <taxon>Fungi</taxon>
        <taxon>Dikarya</taxon>
        <taxon>Basidiomycota</taxon>
        <taxon>Ustilaginomycotina</taxon>
        <taxon>Exobasidiomycetes</taxon>
        <taxon>Tilletiales</taxon>
        <taxon>Tilletiaceae</taxon>
        <taxon>Tilletia</taxon>
    </lineage>
</organism>
<sequence>MQITLPFTAGLLFSLASTALASSHRVPLGSRDHHGLSKRAPEFTPTSPGPGDVYRVGTPIPIQWEADTSGSTKWKATNVRLMTGSNLKMSQVTMVGVIDGTDASNTTLSWTAPAVNPYSAIYFFQFDHGNAQADPTWTTRFSIADADGQTTAPSQPYQPGNKDVPAIPWGTGALASGSGSDSSSDTNSSTASSNTTPATQAASSTGSTLTTPSTTSASQTSSKSSTSTPSSTTPATGAAAPAFLAKPVGMALTGAAVGLAAAFIL</sequence>
<keyword evidence="6" id="KW-1185">Reference proteome</keyword>
<evidence type="ECO:0000256" key="2">
    <source>
        <dbReference type="SAM" id="MobiDB-lite"/>
    </source>
</evidence>
<feature type="domain" description="Yeast cell wall synthesis Kre9/Knh1-like N-terminal" evidence="4">
    <location>
        <begin position="47"/>
        <end position="143"/>
    </location>
</feature>